<dbReference type="PRINTS" id="PR00507">
    <property type="entry name" value="N12N6MTFRASE"/>
</dbReference>
<protein>
    <recommendedName>
        <fullName evidence="2">site-specific DNA-methyltransferase (adenine-specific)</fullName>
        <ecNumber evidence="2">2.1.1.72</ecNumber>
    </recommendedName>
</protein>
<dbReference type="PANTHER" id="PTHR42933:SF3">
    <property type="entry name" value="TYPE I RESTRICTION ENZYME MJAVIII METHYLASE SUBUNIT"/>
    <property type="match status" value="1"/>
</dbReference>
<evidence type="ECO:0000256" key="5">
    <source>
        <dbReference type="ARBA" id="ARBA00022691"/>
    </source>
</evidence>
<accession>A0ABU1AKD9</accession>
<gene>
    <name evidence="10" type="ORF">QEH59_11855</name>
</gene>
<dbReference type="GO" id="GO:0008168">
    <property type="term" value="F:methyltransferase activity"/>
    <property type="evidence" value="ECO:0007669"/>
    <property type="project" value="UniProtKB-KW"/>
</dbReference>
<dbReference type="InterPro" id="IPR003356">
    <property type="entry name" value="DNA_methylase_A-5"/>
</dbReference>
<organism evidence="10 11">
    <name type="scientific">Thalassobacterium sedimentorum</name>
    <dbReference type="NCBI Taxonomy" id="3041258"/>
    <lineage>
        <taxon>Bacteria</taxon>
        <taxon>Pseudomonadati</taxon>
        <taxon>Verrucomicrobiota</taxon>
        <taxon>Opitutia</taxon>
        <taxon>Puniceicoccales</taxon>
        <taxon>Coraliomargaritaceae</taxon>
        <taxon>Thalassobacterium</taxon>
    </lineage>
</organism>
<keyword evidence="6" id="KW-0680">Restriction system</keyword>
<feature type="domain" description="N6 adenine-specific DNA methyltransferase N-terminal" evidence="9">
    <location>
        <begin position="4"/>
        <end position="126"/>
    </location>
</feature>
<keyword evidence="3 10" id="KW-0489">Methyltransferase</keyword>
<dbReference type="InterPro" id="IPR002052">
    <property type="entry name" value="DNA_methylase_N6_adenine_CS"/>
</dbReference>
<dbReference type="EC" id="2.1.1.72" evidence="2"/>
<dbReference type="SUPFAM" id="SSF53335">
    <property type="entry name" value="S-adenosyl-L-methionine-dependent methyltransferases"/>
    <property type="match status" value="1"/>
</dbReference>
<dbReference type="GO" id="GO:0016787">
    <property type="term" value="F:hydrolase activity"/>
    <property type="evidence" value="ECO:0007669"/>
    <property type="project" value="UniProtKB-KW"/>
</dbReference>
<evidence type="ECO:0000313" key="10">
    <source>
        <dbReference type="EMBL" id="MDQ8195124.1"/>
    </source>
</evidence>
<keyword evidence="4 10" id="KW-0808">Transferase</keyword>
<evidence type="ECO:0000256" key="4">
    <source>
        <dbReference type="ARBA" id="ARBA00022679"/>
    </source>
</evidence>
<keyword evidence="10" id="KW-0378">Hydrolase</keyword>
<dbReference type="Proteomes" id="UP001243717">
    <property type="component" value="Unassembled WGS sequence"/>
</dbReference>
<dbReference type="InterPro" id="IPR051537">
    <property type="entry name" value="DNA_Adenine_Mtase"/>
</dbReference>
<dbReference type="Pfam" id="PF12161">
    <property type="entry name" value="HsdM_N"/>
    <property type="match status" value="1"/>
</dbReference>
<dbReference type="PROSITE" id="PS00092">
    <property type="entry name" value="N6_MTASE"/>
    <property type="match status" value="1"/>
</dbReference>
<comment type="caution">
    <text evidence="10">The sequence shown here is derived from an EMBL/GenBank/DDBJ whole genome shotgun (WGS) entry which is preliminary data.</text>
</comment>
<keyword evidence="11" id="KW-1185">Reference proteome</keyword>
<dbReference type="InterPro" id="IPR029063">
    <property type="entry name" value="SAM-dependent_MTases_sf"/>
</dbReference>
<dbReference type="InterPro" id="IPR022749">
    <property type="entry name" value="D12N6_MeTrfase_N"/>
</dbReference>
<feature type="domain" description="DNA methylase adenine-specific" evidence="8">
    <location>
        <begin position="135"/>
        <end position="466"/>
    </location>
</feature>
<evidence type="ECO:0000256" key="3">
    <source>
        <dbReference type="ARBA" id="ARBA00022603"/>
    </source>
</evidence>
<dbReference type="InterPro" id="IPR038333">
    <property type="entry name" value="T1MK-like_N_sf"/>
</dbReference>
<dbReference type="Pfam" id="PF02384">
    <property type="entry name" value="N6_Mtase"/>
    <property type="match status" value="1"/>
</dbReference>
<dbReference type="Gene3D" id="3.40.50.150">
    <property type="entry name" value="Vaccinia Virus protein VP39"/>
    <property type="match status" value="1"/>
</dbReference>
<evidence type="ECO:0000256" key="2">
    <source>
        <dbReference type="ARBA" id="ARBA00011900"/>
    </source>
</evidence>
<dbReference type="PANTHER" id="PTHR42933">
    <property type="entry name" value="SLR6095 PROTEIN"/>
    <property type="match status" value="1"/>
</dbReference>
<keyword evidence="5" id="KW-0949">S-adenosyl-L-methionine</keyword>
<evidence type="ECO:0000313" key="11">
    <source>
        <dbReference type="Proteomes" id="UP001243717"/>
    </source>
</evidence>
<name>A0ABU1AKD9_9BACT</name>
<dbReference type="GO" id="GO:0032259">
    <property type="term" value="P:methylation"/>
    <property type="evidence" value="ECO:0007669"/>
    <property type="project" value="UniProtKB-KW"/>
</dbReference>
<sequence>MQSLKSKIDALWLEFHSGGITNPITVIEQISYLMFIRLLDLNESRQESRAQRLGKDFSGVFGPDQQHLRWKNFKQIGGDPMLKTVRDEVFPFLRDDVVKKSPLGKYLENANCLIPTGNLLVKAVNAINELPLDKGDTKGDLYEYLLSKLQSAGIAGQFRTPRHIIRAMVEILDPKPTDTVCDPACGTAGFLVGVMDYLKQKYSTPALIETDEDGEKHYPGDLLEPYREHIQNSMFFGFDFDSTMLRIAAMNLLLHDVQSRTLHNQDTLVSSFSERMPQIANNHFDVILANPPFKGSIDADSTDPTLKSKVKTKKTELLFLVLMLRMLNNGGRCAVIVPDGVLFGSSGAHVGVRKMIVDDNQLEAVISLPSGVFKPYAGVSTAILVFTKGGRTDDVWFYDVLADGYSLDDKRTPQPDKDDLPDLLKQWNQGQPIAQKTRTKNFKVPVAEIRDNKYDLSINRYKEVAYEEVEYEDPKVILGQLKTLEQDILKDIEALEGMLD</sequence>
<dbReference type="RefSeq" id="WP_308985584.1">
    <property type="nucleotide sequence ID" value="NZ_JARXIC010000018.1"/>
</dbReference>
<evidence type="ECO:0000259" key="9">
    <source>
        <dbReference type="Pfam" id="PF12161"/>
    </source>
</evidence>
<evidence type="ECO:0000259" key="8">
    <source>
        <dbReference type="Pfam" id="PF02384"/>
    </source>
</evidence>
<evidence type="ECO:0000256" key="6">
    <source>
        <dbReference type="ARBA" id="ARBA00022747"/>
    </source>
</evidence>
<reference evidence="10 11" key="1">
    <citation type="submission" date="2023-04" db="EMBL/GenBank/DDBJ databases">
        <title>A novel bacteria isolated from coastal sediment.</title>
        <authorList>
            <person name="Liu X.-J."/>
            <person name="Du Z.-J."/>
        </authorList>
    </citation>
    <scope>NUCLEOTIDE SEQUENCE [LARGE SCALE GENOMIC DNA]</scope>
    <source>
        <strain evidence="10 11">SDUM461004</strain>
    </source>
</reference>
<comment type="similarity">
    <text evidence="1">Belongs to the N(4)/N(6)-methyltransferase family.</text>
</comment>
<dbReference type="Gene3D" id="1.20.1260.30">
    <property type="match status" value="1"/>
</dbReference>
<dbReference type="EMBL" id="JARXIC010000018">
    <property type="protein sequence ID" value="MDQ8195124.1"/>
    <property type="molecule type" value="Genomic_DNA"/>
</dbReference>
<evidence type="ECO:0000256" key="1">
    <source>
        <dbReference type="ARBA" id="ARBA00006594"/>
    </source>
</evidence>
<evidence type="ECO:0000256" key="7">
    <source>
        <dbReference type="ARBA" id="ARBA00047942"/>
    </source>
</evidence>
<comment type="catalytic activity">
    <reaction evidence="7">
        <text>a 2'-deoxyadenosine in DNA + S-adenosyl-L-methionine = an N(6)-methyl-2'-deoxyadenosine in DNA + S-adenosyl-L-homocysteine + H(+)</text>
        <dbReference type="Rhea" id="RHEA:15197"/>
        <dbReference type="Rhea" id="RHEA-COMP:12418"/>
        <dbReference type="Rhea" id="RHEA-COMP:12419"/>
        <dbReference type="ChEBI" id="CHEBI:15378"/>
        <dbReference type="ChEBI" id="CHEBI:57856"/>
        <dbReference type="ChEBI" id="CHEBI:59789"/>
        <dbReference type="ChEBI" id="CHEBI:90615"/>
        <dbReference type="ChEBI" id="CHEBI:90616"/>
        <dbReference type="EC" id="2.1.1.72"/>
    </reaction>
</comment>
<proteinExistence type="inferred from homology"/>